<dbReference type="GeneID" id="19899151"/>
<dbReference type="OrthoDB" id="5335493at2759"/>
<evidence type="ECO:0000313" key="3">
    <source>
        <dbReference type="Proteomes" id="UP000016924"/>
    </source>
</evidence>
<dbReference type="AlphaFoldDB" id="R7YLY4"/>
<gene>
    <name evidence="2" type="ORF">W97_01840</name>
</gene>
<protein>
    <submittedName>
        <fullName evidence="2">Uncharacterized protein</fullName>
    </submittedName>
</protein>
<dbReference type="HOGENOM" id="CLU_704006_0_0_1"/>
<proteinExistence type="predicted"/>
<feature type="region of interest" description="Disordered" evidence="1">
    <location>
        <begin position="337"/>
        <end position="369"/>
    </location>
</feature>
<name>R7YLY4_CONA1</name>
<dbReference type="EMBL" id="JH767559">
    <property type="protein sequence ID" value="EON62616.1"/>
    <property type="molecule type" value="Genomic_DNA"/>
</dbReference>
<accession>R7YLY4</accession>
<evidence type="ECO:0000256" key="1">
    <source>
        <dbReference type="SAM" id="MobiDB-lite"/>
    </source>
</evidence>
<evidence type="ECO:0000313" key="2">
    <source>
        <dbReference type="EMBL" id="EON62616.1"/>
    </source>
</evidence>
<dbReference type="RefSeq" id="XP_007777933.1">
    <property type="nucleotide sequence ID" value="XM_007779743.1"/>
</dbReference>
<sequence length="392" mass="45673">MELPWVFKQQWYENNKVFPIMKLPGEIRNKIYLNLFENRCYPFRYRTYPRPGGREISTEHAPEQAVVYLSKQTRNKFLGLLFSETMFCFNDVGDMERFARFLENRRGPLNARHQPMKVEIDLKQIELLNVFGAKLTPALQWVPNAAMICLLDKPTKLKELHIIIPCPADLMARRARSWELVGEEWCHRKVIDQFLKAAFGYIKAHEKVVFYGWVKETQRAQAFDMIEFLKAAESKQNTLENMRIDKDDEFGGARLPSAHRRRYILSSVFAEDAPDEDDPDDNSQHNRDRLDHYFYTHDEVVDDDSDDDDDDDAEYIRLAQGPFGAFVRSTRASAHNAVRSTRGHRGLPPPLPSQALNRKSSFRDSMGDAARHARKLLKRGFQKIKRSFKKSG</sequence>
<organism evidence="2 3">
    <name type="scientific">Coniosporium apollinis (strain CBS 100218)</name>
    <name type="common">Rock-inhabiting black yeast</name>
    <dbReference type="NCBI Taxonomy" id="1168221"/>
    <lineage>
        <taxon>Eukaryota</taxon>
        <taxon>Fungi</taxon>
        <taxon>Dikarya</taxon>
        <taxon>Ascomycota</taxon>
        <taxon>Pezizomycotina</taxon>
        <taxon>Dothideomycetes</taxon>
        <taxon>Dothideomycetes incertae sedis</taxon>
        <taxon>Coniosporium</taxon>
    </lineage>
</organism>
<dbReference type="Proteomes" id="UP000016924">
    <property type="component" value="Unassembled WGS sequence"/>
</dbReference>
<reference evidence="3" key="1">
    <citation type="submission" date="2012-06" db="EMBL/GenBank/DDBJ databases">
        <title>The genome sequence of Coniosporium apollinis CBS 100218.</title>
        <authorList>
            <consortium name="The Broad Institute Genome Sequencing Platform"/>
            <person name="Cuomo C."/>
            <person name="Gorbushina A."/>
            <person name="Noack S."/>
            <person name="Walker B."/>
            <person name="Young S.K."/>
            <person name="Zeng Q."/>
            <person name="Gargeya S."/>
            <person name="Fitzgerald M."/>
            <person name="Haas B."/>
            <person name="Abouelleil A."/>
            <person name="Alvarado L."/>
            <person name="Arachchi H.M."/>
            <person name="Berlin A.M."/>
            <person name="Chapman S.B."/>
            <person name="Goldberg J."/>
            <person name="Griggs A."/>
            <person name="Gujja S."/>
            <person name="Hansen M."/>
            <person name="Howarth C."/>
            <person name="Imamovic A."/>
            <person name="Larimer J."/>
            <person name="McCowan C."/>
            <person name="Montmayeur A."/>
            <person name="Murphy C."/>
            <person name="Neiman D."/>
            <person name="Pearson M."/>
            <person name="Priest M."/>
            <person name="Roberts A."/>
            <person name="Saif S."/>
            <person name="Shea T."/>
            <person name="Sisk P."/>
            <person name="Sykes S."/>
            <person name="Wortman J."/>
            <person name="Nusbaum C."/>
            <person name="Birren B."/>
        </authorList>
    </citation>
    <scope>NUCLEOTIDE SEQUENCE [LARGE SCALE GENOMIC DNA]</scope>
    <source>
        <strain evidence="3">CBS 100218</strain>
    </source>
</reference>
<keyword evidence="3" id="KW-1185">Reference proteome</keyword>